<evidence type="ECO:0000313" key="2">
    <source>
        <dbReference type="Proteomes" id="UP000239698"/>
    </source>
</evidence>
<keyword evidence="2" id="KW-1185">Reference proteome</keyword>
<dbReference type="Proteomes" id="UP000239698">
    <property type="component" value="Unassembled WGS sequence"/>
</dbReference>
<accession>A0ABX5A886</accession>
<protein>
    <submittedName>
        <fullName evidence="1">Uncharacterized protein</fullName>
    </submittedName>
</protein>
<dbReference type="EMBL" id="PSVT01000047">
    <property type="protein sequence ID" value="PPH72958.1"/>
    <property type="molecule type" value="Genomic_DNA"/>
</dbReference>
<reference evidence="1 2" key="1">
    <citation type="submission" date="2018-02" db="EMBL/GenBank/DDBJ databases">
        <title>Bacteriophage NCPPB3778 and a type I-E CRISPR drive the evolution of the US Biological Select Agent, Rathayibacter toxicus.</title>
        <authorList>
            <person name="Davis E.W.II."/>
            <person name="Tabima J.F."/>
            <person name="Weisberg A.J."/>
            <person name="Lopes L.D."/>
            <person name="Wiseman M.S."/>
            <person name="Wiseman M.S."/>
            <person name="Pupko T."/>
            <person name="Belcher M.S."/>
            <person name="Sechler A.J."/>
            <person name="Tancos M.A."/>
            <person name="Schroeder B.K."/>
            <person name="Murray T.D."/>
            <person name="Luster D.G."/>
            <person name="Schneider W.L."/>
            <person name="Rogers E."/>
            <person name="Andreote F.D."/>
            <person name="Grunwald N.J."/>
            <person name="Putnam M.L."/>
            <person name="Chang J.H."/>
        </authorList>
    </citation>
    <scope>NUCLEOTIDE SEQUENCE [LARGE SCALE GENOMIC DNA]</scope>
    <source>
        <strain evidence="1 2">AY1D6</strain>
    </source>
</reference>
<evidence type="ECO:0000313" key="1">
    <source>
        <dbReference type="EMBL" id="PPH72958.1"/>
    </source>
</evidence>
<comment type="caution">
    <text evidence="1">The sequence shown here is derived from an EMBL/GenBank/DDBJ whole genome shotgun (WGS) entry which is preliminary data.</text>
</comment>
<organism evidence="1 2">
    <name type="scientific">Rathayibacter rathayi</name>
    <name type="common">Corynebacterium rathayi</name>
    <dbReference type="NCBI Taxonomy" id="33887"/>
    <lineage>
        <taxon>Bacteria</taxon>
        <taxon>Bacillati</taxon>
        <taxon>Actinomycetota</taxon>
        <taxon>Actinomycetes</taxon>
        <taxon>Micrococcales</taxon>
        <taxon>Microbacteriaceae</taxon>
        <taxon>Rathayibacter</taxon>
    </lineage>
</organism>
<sequence>MVAVLVLALVGCTPQPGPRAAPAPGPETTTTAASVSVFGQVVGGYGDLHVAPDGSMLFCYSDVDPGFTGLWRECQDGIRTEGVDPATIDATLGETATADPGGHRWVGAAAGTRTTEEGTTVSTVFLAGTRTEDTFTVTAVGEGSYRVPSEYQELQPGVPGGFLVRLEPIGAPSPTG</sequence>
<proteinExistence type="predicted"/>
<gene>
    <name evidence="1" type="ORF">C5C40_14265</name>
</gene>
<name>A0ABX5A886_RATRA</name>